<organism evidence="5 6">
    <name type="scientific">Streptomonospora alba</name>
    <dbReference type="NCBI Taxonomy" id="183763"/>
    <lineage>
        <taxon>Bacteria</taxon>
        <taxon>Bacillati</taxon>
        <taxon>Actinomycetota</taxon>
        <taxon>Actinomycetes</taxon>
        <taxon>Streptosporangiales</taxon>
        <taxon>Nocardiopsidaceae</taxon>
        <taxon>Streptomonospora</taxon>
    </lineage>
</organism>
<evidence type="ECO:0000259" key="4">
    <source>
        <dbReference type="Pfam" id="PF01648"/>
    </source>
</evidence>
<dbReference type="GO" id="GO:0000287">
    <property type="term" value="F:magnesium ion binding"/>
    <property type="evidence" value="ECO:0007669"/>
    <property type="project" value="InterPro"/>
</dbReference>
<keyword evidence="2 5" id="KW-0808">Transferase</keyword>
<dbReference type="Proteomes" id="UP000031675">
    <property type="component" value="Unassembled WGS sequence"/>
</dbReference>
<dbReference type="InterPro" id="IPR050559">
    <property type="entry name" value="P-Pant_transferase_sf"/>
</dbReference>
<dbReference type="OrthoDB" id="190168at2"/>
<reference evidence="6" key="1">
    <citation type="journal article" date="2015" name="Chem. Biol.">
        <title>Structure, bioactivity, and resistance mechanism of streptomonomicin, an unusual lasso Peptide from an understudied halophilic actinomycete.</title>
        <authorList>
            <person name="Metelev M."/>
            <person name="Tietz J.I."/>
            <person name="Melby J.O."/>
            <person name="Blair P.M."/>
            <person name="Zhu L."/>
            <person name="Livnat I."/>
            <person name="Severinov K."/>
            <person name="Mitchell D.A."/>
        </authorList>
    </citation>
    <scope>NUCLEOTIDE SEQUENCE [LARGE SCALE GENOMIC DNA]</scope>
    <source>
        <strain evidence="6">YIM 90003</strain>
    </source>
</reference>
<dbReference type="PANTHER" id="PTHR12215">
    <property type="entry name" value="PHOSPHOPANTETHEINE TRANSFERASE"/>
    <property type="match status" value="1"/>
</dbReference>
<dbReference type="GO" id="GO:0008897">
    <property type="term" value="F:holo-[acyl-carrier-protein] synthase activity"/>
    <property type="evidence" value="ECO:0007669"/>
    <property type="project" value="InterPro"/>
</dbReference>
<comment type="caution">
    <text evidence="5">The sequence shown here is derived from an EMBL/GenBank/DDBJ whole genome shotgun (WGS) entry which is preliminary data.</text>
</comment>
<proteinExistence type="inferred from homology"/>
<dbReference type="EMBL" id="JROO01000047">
    <property type="protein sequence ID" value="KIH96850.1"/>
    <property type="molecule type" value="Genomic_DNA"/>
</dbReference>
<comment type="similarity">
    <text evidence="1">Belongs to the P-Pant transferase superfamily. Gsp/Sfp/HetI/AcpT family.</text>
</comment>
<evidence type="ECO:0000313" key="6">
    <source>
        <dbReference type="Proteomes" id="UP000031675"/>
    </source>
</evidence>
<protein>
    <submittedName>
        <fullName evidence="5">4-phosphopantetheinyl transferase</fullName>
    </submittedName>
</protein>
<dbReference type="SUPFAM" id="SSF56214">
    <property type="entry name" value="4'-phosphopantetheinyl transferase"/>
    <property type="match status" value="2"/>
</dbReference>
<dbReference type="InterPro" id="IPR037143">
    <property type="entry name" value="4-PPantetheinyl_Trfase_dom_sf"/>
</dbReference>
<name>A0A0C2JD27_9ACTN</name>
<dbReference type="GO" id="GO:0005829">
    <property type="term" value="C:cytosol"/>
    <property type="evidence" value="ECO:0007669"/>
    <property type="project" value="TreeGrafter"/>
</dbReference>
<dbReference type="GO" id="GO:0019878">
    <property type="term" value="P:lysine biosynthetic process via aminoadipic acid"/>
    <property type="evidence" value="ECO:0007669"/>
    <property type="project" value="TreeGrafter"/>
</dbReference>
<dbReference type="STRING" id="183763.LP52_22665"/>
<feature type="domain" description="4'-phosphopantetheinyl transferase" evidence="4">
    <location>
        <begin position="115"/>
        <end position="221"/>
    </location>
</feature>
<feature type="compositionally biased region" description="Basic and acidic residues" evidence="3">
    <location>
        <begin position="74"/>
        <end position="84"/>
    </location>
</feature>
<evidence type="ECO:0000256" key="1">
    <source>
        <dbReference type="ARBA" id="ARBA00010990"/>
    </source>
</evidence>
<dbReference type="AlphaFoldDB" id="A0A0C2JD27"/>
<gene>
    <name evidence="5" type="ORF">LP52_22665</name>
</gene>
<sequence>MTCRLWWASPDDASPALLDLLDAGERERRERFRAPADRDRYLVAHALARLALAREAGCAPEQVTFTLHCRACRRRPDPRPEPHGKPRPAGPAAGLEISISHSGDRVLLALAHGTPVGADVEKVAPDRDTEGLVDYCLRPRERRDLDRVPAPQRAEGFFGYWARKEALLKATGDGISGGLATVGVSGPFDPAAVVEWDSPAAPEDVRLTDLDAGPGYRAAVAALCPGPLDTRICDTADLLGTRRTVG</sequence>
<dbReference type="InterPro" id="IPR008278">
    <property type="entry name" value="4-PPantetheinyl_Trfase_dom"/>
</dbReference>
<dbReference type="Gene3D" id="3.90.470.20">
    <property type="entry name" value="4'-phosphopantetheinyl transferase domain"/>
    <property type="match status" value="2"/>
</dbReference>
<evidence type="ECO:0000256" key="3">
    <source>
        <dbReference type="SAM" id="MobiDB-lite"/>
    </source>
</evidence>
<dbReference type="Pfam" id="PF01648">
    <property type="entry name" value="ACPS"/>
    <property type="match status" value="1"/>
</dbReference>
<evidence type="ECO:0000313" key="5">
    <source>
        <dbReference type="EMBL" id="KIH96850.1"/>
    </source>
</evidence>
<accession>A0A0C2JD27</accession>
<dbReference type="PANTHER" id="PTHR12215:SF10">
    <property type="entry name" value="L-AMINOADIPATE-SEMIALDEHYDE DEHYDROGENASE-PHOSPHOPANTETHEINYL TRANSFERASE"/>
    <property type="match status" value="1"/>
</dbReference>
<keyword evidence="6" id="KW-1185">Reference proteome</keyword>
<evidence type="ECO:0000256" key="2">
    <source>
        <dbReference type="ARBA" id="ARBA00022679"/>
    </source>
</evidence>
<feature type="region of interest" description="Disordered" evidence="3">
    <location>
        <begin position="73"/>
        <end position="94"/>
    </location>
</feature>